<evidence type="ECO:0000313" key="2">
    <source>
        <dbReference type="EMBL" id="SUZ11510.1"/>
    </source>
</evidence>
<evidence type="ECO:0000256" key="1">
    <source>
        <dbReference type="SAM" id="SignalP"/>
    </source>
</evidence>
<reference evidence="2" key="1">
    <citation type="submission" date="2018-07" db="EMBL/GenBank/DDBJ databases">
        <authorList>
            <person name="Quirk P.G."/>
            <person name="Krulwich T.A."/>
        </authorList>
    </citation>
    <scope>NUCLEOTIDE SEQUENCE</scope>
    <source>
        <strain evidence="2">96224</strain>
    </source>
</reference>
<feature type="signal peptide" evidence="1">
    <location>
        <begin position="1"/>
        <end position="24"/>
    </location>
</feature>
<sequence>MKFLSAASTAALAGLLLLVPTAHGASYFKCSEDQNFAISALDRLIHYCDVNIAKSGDPVGPDGKACKTNRWRQFTPRGSSVEYILQLIDIAPFFRIYEKSYKDYHLNPDGTWELCPYHNDT</sequence>
<keyword evidence="1" id="KW-0732">Signal</keyword>
<organism evidence="2">
    <name type="scientific">Blumeria graminis f. sp. tritici 96224</name>
    <dbReference type="NCBI Taxonomy" id="1268274"/>
    <lineage>
        <taxon>Eukaryota</taxon>
        <taxon>Fungi</taxon>
        <taxon>Dikarya</taxon>
        <taxon>Ascomycota</taxon>
        <taxon>Pezizomycotina</taxon>
        <taxon>Leotiomycetes</taxon>
        <taxon>Erysiphales</taxon>
        <taxon>Erysiphaceae</taxon>
        <taxon>Blumeria</taxon>
    </lineage>
</organism>
<accession>A0A381LD53</accession>
<protein>
    <submittedName>
        <fullName evidence="2">BgtE-20048</fullName>
    </submittedName>
</protein>
<gene>
    <name evidence="2" type="ORF">BGT96224V2_LOCUS4680</name>
</gene>
<feature type="chain" id="PRO_5017020679" evidence="1">
    <location>
        <begin position="25"/>
        <end position="121"/>
    </location>
</feature>
<dbReference type="AlphaFoldDB" id="A0A381LD53"/>
<dbReference type="EMBL" id="UIGY01000128">
    <property type="protein sequence ID" value="SUZ11510.1"/>
    <property type="molecule type" value="Genomic_DNA"/>
</dbReference>
<proteinExistence type="predicted"/>
<name>A0A381LD53_BLUGR</name>